<dbReference type="GeneID" id="54561773"/>
<keyword evidence="1" id="KW-0175">Coiled coil</keyword>
<feature type="region of interest" description="Disordered" evidence="2">
    <location>
        <begin position="67"/>
        <end position="96"/>
    </location>
</feature>
<keyword evidence="4" id="KW-1185">Reference proteome</keyword>
<evidence type="ECO:0000313" key="4">
    <source>
        <dbReference type="Proteomes" id="UP000799537"/>
    </source>
</evidence>
<evidence type="ECO:0000313" key="3">
    <source>
        <dbReference type="EMBL" id="KAF2162273.1"/>
    </source>
</evidence>
<evidence type="ECO:0000256" key="1">
    <source>
        <dbReference type="SAM" id="Coils"/>
    </source>
</evidence>
<gene>
    <name evidence="3" type="ORF">M409DRAFT_27276</name>
</gene>
<feature type="coiled-coil region" evidence="1">
    <location>
        <begin position="127"/>
        <end position="197"/>
    </location>
</feature>
<proteinExistence type="predicted"/>
<dbReference type="AlphaFoldDB" id="A0A6A6C5V6"/>
<name>A0A6A6C5V6_ZASCE</name>
<dbReference type="Proteomes" id="UP000799537">
    <property type="component" value="Unassembled WGS sequence"/>
</dbReference>
<sequence length="488" mass="55318">MARIFRLSAEYHQPHLHSGWASLLRRFTRQPTWKRVSRYDNLLSRVGNIDARKGSAQSCWRPAGVCKRAATSPSPRSVSTATQPPKRAWYSSPKRKNDDSIETLTQLLRSPDFLNEIIFTLRGGEILREKRKQCRLLRDQVRSLRSQADNIQNDLIVAQGQRDMVALSFADRDRQRVSDLRAQAQAAVSNHNRLNDEENHGSRVFMLACNGITKSIKPRLEQARLLDAMDEDAIRARLLASLPENDIFLPEQRQRIATAPRDENKNGELEASAEQQGKEALLAARLRAFAIYEEAQTVFKSHHEKYTNQLSNHLKGISPGWPDWDASWTQADFDAYHLHLSMQHSTALREAEEALFKAIDDAHSGGLSPMQPFQIYGYHDHPDDNPADSVRDAPTGARIDAWRNTLPSLPPLPEPFGPDVVQYPSEQMSDLDGDVEAWETWSQRDEDVQRKRLLEKYRGPRPLGWTLPAEEGGVNGGDGGRSMNSHMI</sequence>
<dbReference type="EMBL" id="ML993614">
    <property type="protein sequence ID" value="KAF2162273.1"/>
    <property type="molecule type" value="Genomic_DNA"/>
</dbReference>
<feature type="compositionally biased region" description="Polar residues" evidence="2">
    <location>
        <begin position="71"/>
        <end position="83"/>
    </location>
</feature>
<protein>
    <submittedName>
        <fullName evidence="3">Uncharacterized protein</fullName>
    </submittedName>
</protein>
<organism evidence="3 4">
    <name type="scientific">Zasmidium cellare ATCC 36951</name>
    <dbReference type="NCBI Taxonomy" id="1080233"/>
    <lineage>
        <taxon>Eukaryota</taxon>
        <taxon>Fungi</taxon>
        <taxon>Dikarya</taxon>
        <taxon>Ascomycota</taxon>
        <taxon>Pezizomycotina</taxon>
        <taxon>Dothideomycetes</taxon>
        <taxon>Dothideomycetidae</taxon>
        <taxon>Mycosphaerellales</taxon>
        <taxon>Mycosphaerellaceae</taxon>
        <taxon>Zasmidium</taxon>
    </lineage>
</organism>
<dbReference type="RefSeq" id="XP_033663162.1">
    <property type="nucleotide sequence ID" value="XM_033808501.1"/>
</dbReference>
<reference evidence="3" key="1">
    <citation type="journal article" date="2020" name="Stud. Mycol.">
        <title>101 Dothideomycetes genomes: a test case for predicting lifestyles and emergence of pathogens.</title>
        <authorList>
            <person name="Haridas S."/>
            <person name="Albert R."/>
            <person name="Binder M."/>
            <person name="Bloem J."/>
            <person name="Labutti K."/>
            <person name="Salamov A."/>
            <person name="Andreopoulos B."/>
            <person name="Baker S."/>
            <person name="Barry K."/>
            <person name="Bills G."/>
            <person name="Bluhm B."/>
            <person name="Cannon C."/>
            <person name="Castanera R."/>
            <person name="Culley D."/>
            <person name="Daum C."/>
            <person name="Ezra D."/>
            <person name="Gonzalez J."/>
            <person name="Henrissat B."/>
            <person name="Kuo A."/>
            <person name="Liang C."/>
            <person name="Lipzen A."/>
            <person name="Lutzoni F."/>
            <person name="Magnuson J."/>
            <person name="Mondo S."/>
            <person name="Nolan M."/>
            <person name="Ohm R."/>
            <person name="Pangilinan J."/>
            <person name="Park H.-J."/>
            <person name="Ramirez L."/>
            <person name="Alfaro M."/>
            <person name="Sun H."/>
            <person name="Tritt A."/>
            <person name="Yoshinaga Y."/>
            <person name="Zwiers L.-H."/>
            <person name="Turgeon B."/>
            <person name="Goodwin S."/>
            <person name="Spatafora J."/>
            <person name="Crous P."/>
            <person name="Grigoriev I."/>
        </authorList>
    </citation>
    <scope>NUCLEOTIDE SEQUENCE</scope>
    <source>
        <strain evidence="3">ATCC 36951</strain>
    </source>
</reference>
<accession>A0A6A6C5V6</accession>
<feature type="region of interest" description="Disordered" evidence="2">
    <location>
        <begin position="468"/>
        <end position="488"/>
    </location>
</feature>
<evidence type="ECO:0000256" key="2">
    <source>
        <dbReference type="SAM" id="MobiDB-lite"/>
    </source>
</evidence>